<organism evidence="2">
    <name type="scientific">Sipha flava</name>
    <name type="common">yellow sugarcane aphid</name>
    <dbReference type="NCBI Taxonomy" id="143950"/>
    <lineage>
        <taxon>Eukaryota</taxon>
        <taxon>Metazoa</taxon>
        <taxon>Ecdysozoa</taxon>
        <taxon>Arthropoda</taxon>
        <taxon>Hexapoda</taxon>
        <taxon>Insecta</taxon>
        <taxon>Pterygota</taxon>
        <taxon>Neoptera</taxon>
        <taxon>Paraneoptera</taxon>
        <taxon>Hemiptera</taxon>
        <taxon>Sternorrhyncha</taxon>
        <taxon>Aphidomorpha</taxon>
        <taxon>Aphidoidea</taxon>
        <taxon>Aphididae</taxon>
        <taxon>Sipha</taxon>
    </lineage>
</organism>
<feature type="domain" description="TTF-type" evidence="1">
    <location>
        <begin position="14"/>
        <end position="108"/>
    </location>
</feature>
<gene>
    <name evidence="2" type="primary">ZMYM1_100</name>
    <name evidence="4" type="synonym">LOC112679950</name>
    <name evidence="2" type="ORF">g.181511</name>
</gene>
<dbReference type="InterPro" id="IPR025398">
    <property type="entry name" value="DUF4371"/>
</dbReference>
<evidence type="ECO:0000259" key="1">
    <source>
        <dbReference type="SMART" id="SM00597"/>
    </source>
</evidence>
<dbReference type="PANTHER" id="PTHR45749">
    <property type="match status" value="1"/>
</dbReference>
<sequence>MFKKEYPKTKFGSQNRGFTPSYFSEFNWLEYSIRKDSVFCFPCRIFGTAHQTENTFTVIGFKNWKKLWGSRDSKTKKSKLSLHASTINHINCMSRWLEYKNSLKQGSIIFKLSTANKEHIDKNRQYIKCLIDIVIFLGRQGLPFRGHRENEDALNKGNFKELCMLFSKHHIEFEKKYIFNSTNHTSWAIQNDLINICTSYVRDNIVSEVKKCGMFSISCDESRSHKEEQMSICIRYTNNLEVKERFLGFVDVSYRQNADALYSFIIDFLRFCNLSDIPIVGQSFDGANVMSGQKGGVQTKLKQIYPYAIYIHCMAHKLNLVIVDTCKYLKYLRKLFNGLEAIYVHFSYPSKNKKFNEIQNLLGLKKKSLVQLSETRWACRFKSCSSVIQNYGVLIQSLKEEIDAQKNKDVAEAIGIISTIKSVDFVIYLFILKEVLQIIHILSNHLQSKSATLAVSKKRLRKEPSQLKDFVCLSTTSASDDHTADIVETKKKYWKKKAYYNVLDTMINILKTRFSEESLQVASSVDNLLKLKFESSSFLIDHYKDLFGICNQSLMSEMSVLKNILGENSSLEEIKQHLILYDGKVFPNFCKMFQVAVTLPVSTAICERSFSTMRRIKTWLRTCMNQDRFSNLSIMNIEKDIPINNEDILNIFDKTERRIQLH</sequence>
<evidence type="ECO:0000313" key="3">
    <source>
        <dbReference type="Proteomes" id="UP000694846"/>
    </source>
</evidence>
<dbReference type="InterPro" id="IPR008906">
    <property type="entry name" value="HATC_C_dom"/>
</dbReference>
<proteinExistence type="predicted"/>
<dbReference type="AlphaFoldDB" id="A0A2S2Q5J3"/>
<dbReference type="SMART" id="SM00597">
    <property type="entry name" value="ZnF_TTF"/>
    <property type="match status" value="1"/>
</dbReference>
<dbReference type="RefSeq" id="XP_025405685.1">
    <property type="nucleotide sequence ID" value="XM_025549900.1"/>
</dbReference>
<keyword evidence="3" id="KW-1185">Reference proteome</keyword>
<dbReference type="Pfam" id="PF14291">
    <property type="entry name" value="DUF4371"/>
    <property type="match status" value="1"/>
</dbReference>
<dbReference type="Pfam" id="PF05699">
    <property type="entry name" value="Dimer_Tnp_hAT"/>
    <property type="match status" value="1"/>
</dbReference>
<dbReference type="InterPro" id="IPR012337">
    <property type="entry name" value="RNaseH-like_sf"/>
</dbReference>
<dbReference type="Proteomes" id="UP000694846">
    <property type="component" value="Unplaced"/>
</dbReference>
<name>A0A2S2Q5J3_9HEMI</name>
<dbReference type="InterPro" id="IPR006580">
    <property type="entry name" value="Znf_TTF"/>
</dbReference>
<dbReference type="SUPFAM" id="SSF53098">
    <property type="entry name" value="Ribonuclease H-like"/>
    <property type="match status" value="1"/>
</dbReference>
<evidence type="ECO:0000313" key="4">
    <source>
        <dbReference type="RefSeq" id="XP_025405685.1"/>
    </source>
</evidence>
<evidence type="ECO:0000313" key="2">
    <source>
        <dbReference type="EMBL" id="MBY73025.1"/>
    </source>
</evidence>
<accession>A0A2S2Q5J3</accession>
<reference evidence="2" key="1">
    <citation type="submission" date="2018-04" db="EMBL/GenBank/DDBJ databases">
        <title>Transcriptome assembly of Sipha flava.</title>
        <authorList>
            <person name="Scully E.D."/>
            <person name="Geib S.M."/>
            <person name="Palmer N.A."/>
            <person name="Koch K."/>
            <person name="Bradshaw J."/>
            <person name="Heng-Moss T."/>
            <person name="Sarath G."/>
        </authorList>
    </citation>
    <scope>NUCLEOTIDE SEQUENCE</scope>
</reference>
<dbReference type="GO" id="GO:0046983">
    <property type="term" value="F:protein dimerization activity"/>
    <property type="evidence" value="ECO:0007669"/>
    <property type="project" value="InterPro"/>
</dbReference>
<dbReference type="EMBL" id="GGMS01003822">
    <property type="protein sequence ID" value="MBY73025.1"/>
    <property type="molecule type" value="Transcribed_RNA"/>
</dbReference>
<reference evidence="4" key="2">
    <citation type="submission" date="2025-04" db="UniProtKB">
        <authorList>
            <consortium name="RefSeq"/>
        </authorList>
    </citation>
    <scope>IDENTIFICATION</scope>
    <source>
        <tissue evidence="4">Whole body</tissue>
    </source>
</reference>
<dbReference type="PANTHER" id="PTHR45749:SF37">
    <property type="entry name" value="OS05G0311600 PROTEIN"/>
    <property type="match status" value="1"/>
</dbReference>
<dbReference type="OrthoDB" id="6586588at2759"/>
<protein>
    <submittedName>
        <fullName evidence="2 4">Zinc finger MYM-type protein 1</fullName>
    </submittedName>
</protein>